<evidence type="ECO:0000313" key="5">
    <source>
        <dbReference type="EMBL" id="CAK7911726.1"/>
    </source>
</evidence>
<dbReference type="EMBL" id="OZ004258">
    <property type="protein sequence ID" value="CAK7911726.1"/>
    <property type="molecule type" value="Genomic_DNA"/>
</dbReference>
<dbReference type="Proteomes" id="UP001497600">
    <property type="component" value="Chromosome F"/>
</dbReference>
<reference evidence="5 6" key="1">
    <citation type="submission" date="2024-01" db="EMBL/GenBank/DDBJ databases">
        <authorList>
            <consortium name="Genoscope - CEA"/>
            <person name="William W."/>
        </authorList>
    </citation>
    <scope>NUCLEOTIDE SEQUENCE [LARGE SCALE GENOMIC DNA]</scope>
    <source>
        <strain evidence="5 6">29B2s-10</strain>
    </source>
</reference>
<keyword evidence="6" id="KW-1185">Reference proteome</keyword>
<dbReference type="PROSITE" id="PS00463">
    <property type="entry name" value="ZN2_CY6_FUNGAL_1"/>
    <property type="match status" value="1"/>
</dbReference>
<feature type="region of interest" description="Disordered" evidence="3">
    <location>
        <begin position="159"/>
        <end position="218"/>
    </location>
</feature>
<dbReference type="Pfam" id="PF11951">
    <property type="entry name" value="Fungal_trans_2"/>
    <property type="match status" value="1"/>
</dbReference>
<dbReference type="InterPro" id="IPR036864">
    <property type="entry name" value="Zn2-C6_fun-type_DNA-bd_sf"/>
</dbReference>
<dbReference type="Gene3D" id="4.10.240.10">
    <property type="entry name" value="Zn(2)-C6 fungal-type DNA-binding domain"/>
    <property type="match status" value="1"/>
</dbReference>
<dbReference type="PANTHER" id="PTHR37534:SF7">
    <property type="entry name" value="TRANSCRIPTIONAL ACTIVATOR PROTEIN UGA3"/>
    <property type="match status" value="1"/>
</dbReference>
<dbReference type="InterPro" id="IPR001138">
    <property type="entry name" value="Zn2Cys6_DnaBD"/>
</dbReference>
<evidence type="ECO:0000256" key="2">
    <source>
        <dbReference type="ARBA" id="ARBA00023242"/>
    </source>
</evidence>
<dbReference type="SMART" id="SM00066">
    <property type="entry name" value="GAL4"/>
    <property type="match status" value="1"/>
</dbReference>
<dbReference type="PANTHER" id="PTHR37534">
    <property type="entry name" value="TRANSCRIPTIONAL ACTIVATOR PROTEIN UGA3"/>
    <property type="match status" value="1"/>
</dbReference>
<dbReference type="Pfam" id="PF00172">
    <property type="entry name" value="Zn_clus"/>
    <property type="match status" value="1"/>
</dbReference>
<sequence length="783" mass="88317">MMESNEQESSPEPNKSSTSKGMLTFQIKNVDCTNQKAPRSRKGCITCKVRKKKCNEERPICKDCSRLQKRCVWIENSMTKAEVKYWTEKVEEDEKSRKLRIRGLKKVKTENNDTTNPTNNDNEAHTNNNMMKGKSNDTNGIQPGEPEITKEQDVKLDNLGLSPFSYHPTTPPSPLSPRMNLPPMSPISAAAAATTALHTSTNHSTSPMNSPSAVDNKLSPPRAISRIHSFTSLLNPDSILDQNEKNSNHFLSKQHPSQPSSPNSFLNFLKDLSHYQQTDHEHKITLLNDDMNDVDDIDSIKSDDDILGKVRQYENRIANFDNSSLEESLSPSFNQIFATMSNMLLPDPMNTPSTIPELSGAGYHLYNYYADTVSKSVSIAPSSQGSNSYQKVFLPLAHQDKGVLYGILAWASFHLGGEWAEEGAKYVDLAIDHISKMLTNSKRRQDEGEEVLNSDRNLTVCKLATLLILCGAEICRGDVKNWSVYLSWGWKILSSHGGILKFNQSQEEHWLISNFAYHDLLAASNSNRGTYFPSEQYDLVFQDKEGISRGRLNPLLGISKSLYKILGDIGTLVFESKKILRDYYQDDTRLAVSPEDELVSRDDELDEDNASQSSAHTRNGRLLLSVIESSNKLEDEIDCAKPNTEDLVDLTDEELELQLTMFEAFQITAKLFIRQAIRKINPSALESQMLVNDLIKCLDITISTSVQASLVLPVFMAGIHCVTPRSRNAMRDRIELYRSSYRASNVERVQCIMEEVWKINPVGDKVVDWYAILKEFDWDLNFA</sequence>
<gene>
    <name evidence="5" type="ORF">CAAN4_F03774</name>
</gene>
<evidence type="ECO:0000313" key="6">
    <source>
        <dbReference type="Proteomes" id="UP001497600"/>
    </source>
</evidence>
<feature type="compositionally biased region" description="Low complexity" evidence="3">
    <location>
        <begin position="188"/>
        <end position="206"/>
    </location>
</feature>
<evidence type="ECO:0000259" key="4">
    <source>
        <dbReference type="PROSITE" id="PS50048"/>
    </source>
</evidence>
<name>A0ABP0EEP3_9ASCO</name>
<dbReference type="CDD" id="cd00067">
    <property type="entry name" value="GAL4"/>
    <property type="match status" value="1"/>
</dbReference>
<dbReference type="SUPFAM" id="SSF57701">
    <property type="entry name" value="Zn2/Cys6 DNA-binding domain"/>
    <property type="match status" value="1"/>
</dbReference>
<feature type="compositionally biased region" description="Low complexity" evidence="3">
    <location>
        <begin position="1"/>
        <end position="17"/>
    </location>
</feature>
<evidence type="ECO:0000256" key="1">
    <source>
        <dbReference type="ARBA" id="ARBA00004123"/>
    </source>
</evidence>
<dbReference type="PROSITE" id="PS50048">
    <property type="entry name" value="ZN2_CY6_FUNGAL_2"/>
    <property type="match status" value="1"/>
</dbReference>
<dbReference type="InterPro" id="IPR021858">
    <property type="entry name" value="Fun_TF"/>
</dbReference>
<proteinExistence type="predicted"/>
<feature type="compositionally biased region" description="Low complexity" evidence="3">
    <location>
        <begin position="112"/>
        <end position="129"/>
    </location>
</feature>
<evidence type="ECO:0000256" key="3">
    <source>
        <dbReference type="SAM" id="MobiDB-lite"/>
    </source>
</evidence>
<comment type="subcellular location">
    <subcellularLocation>
        <location evidence="1">Nucleus</location>
    </subcellularLocation>
</comment>
<feature type="region of interest" description="Disordered" evidence="3">
    <location>
        <begin position="595"/>
        <end position="616"/>
    </location>
</feature>
<protein>
    <recommendedName>
        <fullName evidence="4">Zn(2)-C6 fungal-type domain-containing protein</fullName>
    </recommendedName>
</protein>
<keyword evidence="2" id="KW-0539">Nucleus</keyword>
<feature type="region of interest" description="Disordered" evidence="3">
    <location>
        <begin position="1"/>
        <end position="22"/>
    </location>
</feature>
<accession>A0ABP0EEP3</accession>
<feature type="domain" description="Zn(2)-C6 fungal-type" evidence="4">
    <location>
        <begin position="43"/>
        <end position="73"/>
    </location>
</feature>
<organism evidence="5 6">
    <name type="scientific">[Candida] anglica</name>
    <dbReference type="NCBI Taxonomy" id="148631"/>
    <lineage>
        <taxon>Eukaryota</taxon>
        <taxon>Fungi</taxon>
        <taxon>Dikarya</taxon>
        <taxon>Ascomycota</taxon>
        <taxon>Saccharomycotina</taxon>
        <taxon>Pichiomycetes</taxon>
        <taxon>Debaryomycetaceae</taxon>
        <taxon>Kurtzmaniella</taxon>
    </lineage>
</organism>
<feature type="region of interest" description="Disordered" evidence="3">
    <location>
        <begin position="108"/>
        <end position="146"/>
    </location>
</feature>